<reference evidence="2" key="1">
    <citation type="journal article" date="2020" name="Environ. Microbiol.">
        <title>The novel and transferable erm(51) gene confers Macrolides, Lincosamides, and Streptogramins B (MLSB) resistance to clonal Rhodococcus equi in the environment.</title>
        <authorList>
            <person name="Huber L."/>
            <person name="Giguere S."/>
            <person name="Slovis N.M."/>
            <person name="Alvarez-Narvaez S."/>
            <person name="Hart K.A."/>
            <person name="Greiter M."/>
            <person name="Morris E.R.A."/>
            <person name="Cohen N.D."/>
        </authorList>
    </citation>
    <scope>NUCLEOTIDE SEQUENCE</scope>
    <source>
        <strain evidence="2">Lh_16_1</strain>
    </source>
</reference>
<evidence type="ECO:0000313" key="2">
    <source>
        <dbReference type="EMBL" id="NKW41680.1"/>
    </source>
</evidence>
<protein>
    <submittedName>
        <fullName evidence="2">MFS transporter</fullName>
    </submittedName>
</protein>
<keyword evidence="1" id="KW-0472">Membrane</keyword>
<sequence length="57" mass="5922">EMVREPFSTAMSQSAMLPAAALLVGFVAVMFFVNPRKGPTEQAVPAGVDGESVSTGH</sequence>
<name>A0AAE4ZPR5_RHOHA</name>
<proteinExistence type="predicted"/>
<feature type="transmembrane region" description="Helical" evidence="1">
    <location>
        <begin position="15"/>
        <end position="33"/>
    </location>
</feature>
<dbReference type="AlphaFoldDB" id="A0AAE4ZPR5"/>
<accession>A0AAE4ZPR5</accession>
<feature type="non-terminal residue" evidence="2">
    <location>
        <position position="1"/>
    </location>
</feature>
<organism evidence="2 3">
    <name type="scientific">Rhodococcus hoagii</name>
    <name type="common">Corynebacterium equii</name>
    <dbReference type="NCBI Taxonomy" id="43767"/>
    <lineage>
        <taxon>Bacteria</taxon>
        <taxon>Bacillati</taxon>
        <taxon>Actinomycetota</taxon>
        <taxon>Actinomycetes</taxon>
        <taxon>Mycobacteriales</taxon>
        <taxon>Nocardiaceae</taxon>
        <taxon>Prescottella</taxon>
    </lineage>
</organism>
<evidence type="ECO:0000256" key="1">
    <source>
        <dbReference type="SAM" id="Phobius"/>
    </source>
</evidence>
<gene>
    <name evidence="2" type="ORF">GS947_08590</name>
</gene>
<keyword evidence="1" id="KW-0812">Transmembrane</keyword>
<keyword evidence="1" id="KW-1133">Transmembrane helix</keyword>
<dbReference type="Proteomes" id="UP000608063">
    <property type="component" value="Unassembled WGS sequence"/>
</dbReference>
<comment type="caution">
    <text evidence="2">The sequence shown here is derived from an EMBL/GenBank/DDBJ whole genome shotgun (WGS) entry which is preliminary data.</text>
</comment>
<evidence type="ECO:0000313" key="3">
    <source>
        <dbReference type="Proteomes" id="UP000608063"/>
    </source>
</evidence>
<dbReference type="EMBL" id="WVDC01000002">
    <property type="protein sequence ID" value="NKW41680.1"/>
    <property type="molecule type" value="Genomic_DNA"/>
</dbReference>